<gene>
    <name evidence="4" type="ORF">HNP81_002697</name>
</gene>
<dbReference type="EMBL" id="JACJHX010000007">
    <property type="protein sequence ID" value="MBA9027407.1"/>
    <property type="molecule type" value="Genomic_DNA"/>
</dbReference>
<dbReference type="RefSeq" id="WP_182502892.1">
    <property type="nucleotide sequence ID" value="NZ_JACJHX010000007.1"/>
</dbReference>
<keyword evidence="5" id="KW-1185">Reference proteome</keyword>
<dbReference type="Pfam" id="PF08666">
    <property type="entry name" value="SAF"/>
    <property type="match status" value="1"/>
</dbReference>
<dbReference type="CDD" id="cd11613">
    <property type="entry name" value="SAF_AH_GD"/>
    <property type="match status" value="1"/>
</dbReference>
<comment type="similarity">
    <text evidence="1">Belongs to the UxaA family.</text>
</comment>
<evidence type="ECO:0000313" key="4">
    <source>
        <dbReference type="EMBL" id="MBA9027407.1"/>
    </source>
</evidence>
<dbReference type="GO" id="GO:0016787">
    <property type="term" value="F:hydrolase activity"/>
    <property type="evidence" value="ECO:0007669"/>
    <property type="project" value="UniProtKB-KW"/>
</dbReference>
<evidence type="ECO:0000256" key="1">
    <source>
        <dbReference type="ARBA" id="ARBA00010986"/>
    </source>
</evidence>
<dbReference type="PANTHER" id="PTHR30536">
    <property type="entry name" value="ALTRONATE/GALACTARATE DEHYDRATASE"/>
    <property type="match status" value="1"/>
</dbReference>
<dbReference type="InterPro" id="IPR048332">
    <property type="entry name" value="GD_AH_C"/>
</dbReference>
<dbReference type="InterPro" id="IPR007392">
    <property type="entry name" value="GD_AH_second"/>
</dbReference>
<dbReference type="GO" id="GO:0008789">
    <property type="term" value="F:altronate dehydratase activity"/>
    <property type="evidence" value="ECO:0007669"/>
    <property type="project" value="UniProtKB-EC"/>
</dbReference>
<dbReference type="Pfam" id="PF04295">
    <property type="entry name" value="GD_AH_second"/>
    <property type="match status" value="1"/>
</dbReference>
<feature type="domain" description="SAF" evidence="3">
    <location>
        <begin position="13"/>
        <end position="84"/>
    </location>
</feature>
<dbReference type="InterPro" id="IPR013974">
    <property type="entry name" value="SAF"/>
</dbReference>
<protein>
    <submittedName>
        <fullName evidence="4">Altronate hydrolase</fullName>
        <ecNumber evidence="4">4.2.1.7</ecNumber>
    </submittedName>
</protein>
<organism evidence="4 5">
    <name type="scientific">Peribacillus huizhouensis</name>
    <dbReference type="NCBI Taxonomy" id="1501239"/>
    <lineage>
        <taxon>Bacteria</taxon>
        <taxon>Bacillati</taxon>
        <taxon>Bacillota</taxon>
        <taxon>Bacilli</taxon>
        <taxon>Bacillales</taxon>
        <taxon>Bacillaceae</taxon>
        <taxon>Peribacillus</taxon>
    </lineage>
</organism>
<dbReference type="InterPro" id="IPR044144">
    <property type="entry name" value="SAF_UxaA/GarD"/>
</dbReference>
<comment type="caution">
    <text evidence="4">The sequence shown here is derived from an EMBL/GenBank/DDBJ whole genome shotgun (WGS) entry which is preliminary data.</text>
</comment>
<dbReference type="Gene3D" id="2.30.130.110">
    <property type="match status" value="1"/>
</dbReference>
<evidence type="ECO:0000256" key="2">
    <source>
        <dbReference type="ARBA" id="ARBA00023239"/>
    </source>
</evidence>
<keyword evidence="4" id="KW-0378">Hydrolase</keyword>
<dbReference type="Pfam" id="PF20629">
    <property type="entry name" value="GD_AH_C"/>
    <property type="match status" value="1"/>
</dbReference>
<evidence type="ECO:0000313" key="5">
    <source>
        <dbReference type="Proteomes" id="UP000626697"/>
    </source>
</evidence>
<keyword evidence="2 4" id="KW-0456">Lyase</keyword>
<dbReference type="InterPro" id="IPR052172">
    <property type="entry name" value="UxaA_altronate/galactarate_dh"/>
</dbReference>
<reference evidence="4 5" key="1">
    <citation type="submission" date="2020-08" db="EMBL/GenBank/DDBJ databases">
        <title>Genomic Encyclopedia of Type Strains, Phase IV (KMG-IV): sequencing the most valuable type-strain genomes for metagenomic binning, comparative biology and taxonomic classification.</title>
        <authorList>
            <person name="Goeker M."/>
        </authorList>
    </citation>
    <scope>NUCLEOTIDE SEQUENCE [LARGE SCALE GENOMIC DNA]</scope>
    <source>
        <strain evidence="4 5">DSM 105481</strain>
    </source>
</reference>
<accession>A0ABR6CQU0</accession>
<sequence length="500" mass="54643">MTKKFFLKIHPNDSVMVALKDLKKGDFVEVDGLTVQIQEDIDYGHKFAIKDMAENEDIIKYGFPIGHAIKAIQPGEWVHTHNVKTNLEGKLEYSYKFKQSTAKHGDLPGNRTFQGYVRKNGDVGIRNEIWIINTVGCINKTAEILAKLGNERFGNGKIDGVFHFPHPFGCSQLGDDLKNTQLLLRNLVQHPNAGGVLVLGLGCENNNIPFFKDVLGQFDEERVKFLGVQSVDDEIDEGIELLEELVQYASTFERQPVPVSKLKVGLKCGGSDGLSGITANPLVGAFSDDLIAAGGTTVLTEVPEMFGAEMMLMERAKDEATFSNIVDLVNDFKDYFIKHDQPVYENPSPGNKKGGITTLEEKSLGCVQKGGSSIINDVLDYGGIVTKQGLNLLQGPGNDLVSVTSLAASGAQLVLFTTGRGTPFGGPVPTVKISSNTTLSTRKKNWIDFDAGRLVGDSSMDELRSELFQYIISVASGETVTHNEKNGYKEISIFKDGVFL</sequence>
<dbReference type="PANTHER" id="PTHR30536:SF5">
    <property type="entry name" value="ALTRONATE DEHYDRATASE"/>
    <property type="match status" value="1"/>
</dbReference>
<dbReference type="Proteomes" id="UP000626697">
    <property type="component" value="Unassembled WGS sequence"/>
</dbReference>
<dbReference type="EC" id="4.2.1.7" evidence="4"/>
<proteinExistence type="inferred from homology"/>
<evidence type="ECO:0000259" key="3">
    <source>
        <dbReference type="SMART" id="SM00858"/>
    </source>
</evidence>
<name>A0ABR6CQU0_9BACI</name>
<dbReference type="SMART" id="SM00858">
    <property type="entry name" value="SAF"/>
    <property type="match status" value="1"/>
</dbReference>